<dbReference type="EMBL" id="LAZR01069204">
    <property type="protein sequence ID" value="KKK48170.1"/>
    <property type="molecule type" value="Genomic_DNA"/>
</dbReference>
<proteinExistence type="predicted"/>
<accession>A0A0F8WIW8</accession>
<evidence type="ECO:0000256" key="1">
    <source>
        <dbReference type="SAM" id="MobiDB-lite"/>
    </source>
</evidence>
<reference evidence="2" key="1">
    <citation type="journal article" date="2015" name="Nature">
        <title>Complex archaea that bridge the gap between prokaryotes and eukaryotes.</title>
        <authorList>
            <person name="Spang A."/>
            <person name="Saw J.H."/>
            <person name="Jorgensen S.L."/>
            <person name="Zaremba-Niedzwiedzka K."/>
            <person name="Martijn J."/>
            <person name="Lind A.E."/>
            <person name="van Eijk R."/>
            <person name="Schleper C."/>
            <person name="Guy L."/>
            <person name="Ettema T.J."/>
        </authorList>
    </citation>
    <scope>NUCLEOTIDE SEQUENCE</scope>
</reference>
<evidence type="ECO:0000313" key="2">
    <source>
        <dbReference type="EMBL" id="KKK48170.1"/>
    </source>
</evidence>
<comment type="caution">
    <text evidence="2">The sequence shown here is derived from an EMBL/GenBank/DDBJ whole genome shotgun (WGS) entry which is preliminary data.</text>
</comment>
<feature type="region of interest" description="Disordered" evidence="1">
    <location>
        <begin position="154"/>
        <end position="223"/>
    </location>
</feature>
<gene>
    <name evidence="2" type="ORF">LCGC14_3147830</name>
</gene>
<feature type="compositionally biased region" description="Basic residues" evidence="1">
    <location>
        <begin position="198"/>
        <end position="216"/>
    </location>
</feature>
<sequence length="223" mass="25376">DGEQVLIHIKRMDYGEFQEFSARSTDLEKTVLDERIFRELDSHEQAKNEDGAYVIKWEELCRRRLQKMSVKERAEIEDAQTQRLKEQDDFLRECIERFIIHVEPGLVDIHDDGSKHPVIDGKGLIAVTGARRMFHLELYQAVFAENHLDERQKKVLRSQSGSSISSSEHDQVRPGRRRRTTAANAVTEGSAGNGAATRPRKARSGSGGRKRTRSSRKAAPSSH</sequence>
<dbReference type="AlphaFoldDB" id="A0A0F8WIW8"/>
<feature type="non-terminal residue" evidence="2">
    <location>
        <position position="1"/>
    </location>
</feature>
<organism evidence="2">
    <name type="scientific">marine sediment metagenome</name>
    <dbReference type="NCBI Taxonomy" id="412755"/>
    <lineage>
        <taxon>unclassified sequences</taxon>
        <taxon>metagenomes</taxon>
        <taxon>ecological metagenomes</taxon>
    </lineage>
</organism>
<protein>
    <submittedName>
        <fullName evidence="2">Uncharacterized protein</fullName>
    </submittedName>
</protein>
<name>A0A0F8WIW8_9ZZZZ</name>